<dbReference type="Proteomes" id="UP000034166">
    <property type="component" value="Unassembled WGS sequence"/>
</dbReference>
<dbReference type="OrthoDB" id="2680434at2"/>
<sequence>MLFEGKMIAGEFDGSTNEFVLQRIKHHYTETTLNKGQMQKVLGYLEKHQHEEGQILSLFDQMLVRLSGEEVAILLSELAEVEKSYQ</sequence>
<name>A0A0M2SWN6_9BACI</name>
<evidence type="ECO:0000313" key="1">
    <source>
        <dbReference type="EMBL" id="KKK38583.1"/>
    </source>
</evidence>
<accession>A0A0M2SWN6</accession>
<dbReference type="PATRIC" id="fig|1408103.3.peg.1867"/>
<evidence type="ECO:0000313" key="2">
    <source>
        <dbReference type="Proteomes" id="UP000034166"/>
    </source>
</evidence>
<organism evidence="1 2">
    <name type="scientific">Mesobacillus campisalis</name>
    <dbReference type="NCBI Taxonomy" id="1408103"/>
    <lineage>
        <taxon>Bacteria</taxon>
        <taxon>Bacillati</taxon>
        <taxon>Bacillota</taxon>
        <taxon>Bacilli</taxon>
        <taxon>Bacillales</taxon>
        <taxon>Bacillaceae</taxon>
        <taxon>Mesobacillus</taxon>
    </lineage>
</organism>
<dbReference type="AlphaFoldDB" id="A0A0M2SWN6"/>
<reference evidence="1 2" key="1">
    <citation type="submission" date="2015-04" db="EMBL/GenBank/DDBJ databases">
        <title>Taxonomic description and genome sequence of Bacillus campisalis sp. nov., a novel member of the genus Bacillus isolated from solar saltern.</title>
        <authorList>
            <person name="Mathan Kumar R."/>
            <person name="Kaur G."/>
            <person name="Kumar A."/>
            <person name="Singh N.K."/>
            <person name="Kaur N."/>
            <person name="Kumar N."/>
            <person name="Mayilraj S."/>
        </authorList>
    </citation>
    <scope>NUCLEOTIDE SEQUENCE [LARGE SCALE GENOMIC DNA]</scope>
    <source>
        <strain evidence="1 2">SA2-6</strain>
    </source>
</reference>
<gene>
    <name evidence="1" type="ORF">WQ57_08285</name>
</gene>
<keyword evidence="2" id="KW-1185">Reference proteome</keyword>
<comment type="caution">
    <text evidence="1">The sequence shown here is derived from an EMBL/GenBank/DDBJ whole genome shotgun (WGS) entry which is preliminary data.</text>
</comment>
<dbReference type="RefSeq" id="WP_046523275.1">
    <property type="nucleotide sequence ID" value="NZ_LAYY01000007.1"/>
</dbReference>
<dbReference type="EMBL" id="LAYY01000007">
    <property type="protein sequence ID" value="KKK38583.1"/>
    <property type="molecule type" value="Genomic_DNA"/>
</dbReference>
<protein>
    <submittedName>
        <fullName evidence="1">Uncharacterized protein</fullName>
    </submittedName>
</protein>
<proteinExistence type="predicted"/>